<protein>
    <recommendedName>
        <fullName evidence="2">Universal stress protein</fullName>
    </recommendedName>
</protein>
<dbReference type="PANTHER" id="PTHR46268:SF6">
    <property type="entry name" value="UNIVERSAL STRESS PROTEIN UP12"/>
    <property type="match status" value="1"/>
</dbReference>
<dbReference type="PATRIC" id="fig|1423750.3.peg.2387"/>
<reference evidence="4 5" key="1">
    <citation type="journal article" date="2015" name="Genome Announc.">
        <title>Expanding the biotechnology potential of lactobacilli through comparative genomics of 213 strains and associated genera.</title>
        <authorList>
            <person name="Sun Z."/>
            <person name="Harris H.M."/>
            <person name="McCann A."/>
            <person name="Guo C."/>
            <person name="Argimon S."/>
            <person name="Zhang W."/>
            <person name="Yang X."/>
            <person name="Jeffery I.B."/>
            <person name="Cooney J.C."/>
            <person name="Kagawa T.F."/>
            <person name="Liu W."/>
            <person name="Song Y."/>
            <person name="Salvetti E."/>
            <person name="Wrobel A."/>
            <person name="Rasinkangas P."/>
            <person name="Parkhill J."/>
            <person name="Rea M.C."/>
            <person name="O'Sullivan O."/>
            <person name="Ritari J."/>
            <person name="Douillard F.P."/>
            <person name="Paul Ross R."/>
            <person name="Yang R."/>
            <person name="Briner A.E."/>
            <person name="Felis G.E."/>
            <person name="de Vos W.M."/>
            <person name="Barrangou R."/>
            <person name="Klaenhammer T.R."/>
            <person name="Caufield P.W."/>
            <person name="Cui Y."/>
            <person name="Zhang H."/>
            <person name="O'Toole P.W."/>
        </authorList>
    </citation>
    <scope>NUCLEOTIDE SEQUENCE [LARGE SCALE GENOMIC DNA]</scope>
    <source>
        <strain evidence="4 5">DSM 18630</strain>
    </source>
</reference>
<proteinExistence type="inferred from homology"/>
<dbReference type="RefSeq" id="WP_057872693.1">
    <property type="nucleotide sequence ID" value="NZ_AZGB01000029.1"/>
</dbReference>
<evidence type="ECO:0000313" key="5">
    <source>
        <dbReference type="Proteomes" id="UP000051451"/>
    </source>
</evidence>
<dbReference type="PANTHER" id="PTHR46268">
    <property type="entry name" value="STRESS RESPONSE PROTEIN NHAX"/>
    <property type="match status" value="1"/>
</dbReference>
<comment type="subcellular location">
    <subcellularLocation>
        <location evidence="2">Cytoplasm</location>
    </subcellularLocation>
</comment>
<dbReference type="Gene3D" id="3.40.50.620">
    <property type="entry name" value="HUPs"/>
    <property type="match status" value="1"/>
</dbReference>
<dbReference type="PIRSF" id="PIRSF006276">
    <property type="entry name" value="UspA"/>
    <property type="match status" value="1"/>
</dbReference>
<sequence>MQQTYRDILVPVDGSKNSEKALEQAVEIAKRNHGKIEILNVIDIRNFSNAFGSIMDGSGDVIYSSFNAIEEYLNKLKAKIVEQHHFEQVQVHARFGSPRVVIANDFLRDYPIDLIVMGKTGSNPVERFLIGSVTDFVTRSASCDVIIIHQ</sequence>
<dbReference type="Pfam" id="PF00582">
    <property type="entry name" value="Usp"/>
    <property type="match status" value="1"/>
</dbReference>
<accession>A0A0R1VFK5</accession>
<dbReference type="EMBL" id="AZGB01000029">
    <property type="protein sequence ID" value="KRM04400.1"/>
    <property type="molecule type" value="Genomic_DNA"/>
</dbReference>
<feature type="domain" description="UspA" evidence="3">
    <location>
        <begin position="5"/>
        <end position="149"/>
    </location>
</feature>
<dbReference type="OrthoDB" id="9789668at2"/>
<keyword evidence="5" id="KW-1185">Reference proteome</keyword>
<dbReference type="SUPFAM" id="SSF52402">
    <property type="entry name" value="Adenine nucleotide alpha hydrolases-like"/>
    <property type="match status" value="1"/>
</dbReference>
<name>A0A0R1VFK5_9LACO</name>
<dbReference type="InterPro" id="IPR006016">
    <property type="entry name" value="UspA"/>
</dbReference>
<dbReference type="InterPro" id="IPR006015">
    <property type="entry name" value="Universal_stress_UspA"/>
</dbReference>
<evidence type="ECO:0000256" key="1">
    <source>
        <dbReference type="ARBA" id="ARBA00008791"/>
    </source>
</evidence>
<dbReference type="InterPro" id="IPR014729">
    <property type="entry name" value="Rossmann-like_a/b/a_fold"/>
</dbReference>
<dbReference type="Proteomes" id="UP000051451">
    <property type="component" value="Unassembled WGS sequence"/>
</dbReference>
<dbReference type="GO" id="GO:0005737">
    <property type="term" value="C:cytoplasm"/>
    <property type="evidence" value="ECO:0007669"/>
    <property type="project" value="UniProtKB-SubCell"/>
</dbReference>
<evidence type="ECO:0000256" key="2">
    <source>
        <dbReference type="PIRNR" id="PIRNR006276"/>
    </source>
</evidence>
<keyword evidence="2" id="KW-0963">Cytoplasm</keyword>
<gene>
    <name evidence="4" type="ORF">FC89_GL002344</name>
</gene>
<dbReference type="AlphaFoldDB" id="A0A0R1VFK5"/>
<comment type="caution">
    <text evidence="4">The sequence shown here is derived from an EMBL/GenBank/DDBJ whole genome shotgun (WGS) entry which is preliminary data.</text>
</comment>
<dbReference type="CDD" id="cd00293">
    <property type="entry name" value="USP-like"/>
    <property type="match status" value="1"/>
</dbReference>
<evidence type="ECO:0000259" key="3">
    <source>
        <dbReference type="Pfam" id="PF00582"/>
    </source>
</evidence>
<dbReference type="PRINTS" id="PR01438">
    <property type="entry name" value="UNVRSLSTRESS"/>
</dbReference>
<dbReference type="STRING" id="1423750.FC89_GL002344"/>
<dbReference type="GeneID" id="98320001"/>
<comment type="similarity">
    <text evidence="1 2">Belongs to the universal stress protein A family.</text>
</comment>
<organism evidence="4 5">
    <name type="scientific">Liquorilactobacillus ghanensis DSM 18630</name>
    <dbReference type="NCBI Taxonomy" id="1423750"/>
    <lineage>
        <taxon>Bacteria</taxon>
        <taxon>Bacillati</taxon>
        <taxon>Bacillota</taxon>
        <taxon>Bacilli</taxon>
        <taxon>Lactobacillales</taxon>
        <taxon>Lactobacillaceae</taxon>
        <taxon>Liquorilactobacillus</taxon>
    </lineage>
</organism>
<evidence type="ECO:0000313" key="4">
    <source>
        <dbReference type="EMBL" id="KRM04400.1"/>
    </source>
</evidence>